<keyword evidence="3" id="KW-1185">Reference proteome</keyword>
<protein>
    <submittedName>
        <fullName evidence="2">Glycosyltransferase family 25 protein</fullName>
    </submittedName>
</protein>
<keyword evidence="2" id="KW-0808">Transferase</keyword>
<dbReference type="Proteomes" id="UP000262371">
    <property type="component" value="Unassembled WGS sequence"/>
</dbReference>
<dbReference type="GO" id="GO:0016740">
    <property type="term" value="F:transferase activity"/>
    <property type="evidence" value="ECO:0007669"/>
    <property type="project" value="UniProtKB-KW"/>
</dbReference>
<feature type="domain" description="Glycosyl transferase family 25" evidence="1">
    <location>
        <begin position="6"/>
        <end position="186"/>
    </location>
</feature>
<dbReference type="OrthoDB" id="259382at2"/>
<evidence type="ECO:0000259" key="1">
    <source>
        <dbReference type="Pfam" id="PF01755"/>
    </source>
</evidence>
<proteinExistence type="predicted"/>
<comment type="caution">
    <text evidence="2">The sequence shown here is derived from an EMBL/GenBank/DDBJ whole genome shotgun (WGS) entry which is preliminary data.</text>
</comment>
<dbReference type="Pfam" id="PF01755">
    <property type="entry name" value="Glyco_transf_25"/>
    <property type="match status" value="1"/>
</dbReference>
<accession>A0A371YZ60</accession>
<evidence type="ECO:0000313" key="2">
    <source>
        <dbReference type="EMBL" id="RFD19459.1"/>
    </source>
</evidence>
<evidence type="ECO:0000313" key="3">
    <source>
        <dbReference type="Proteomes" id="UP000262371"/>
    </source>
</evidence>
<organism evidence="2 3">
    <name type="scientific">Komagataeibacter melaceti</name>
    <dbReference type="NCBI Taxonomy" id="2766577"/>
    <lineage>
        <taxon>Bacteria</taxon>
        <taxon>Pseudomonadati</taxon>
        <taxon>Pseudomonadota</taxon>
        <taxon>Alphaproteobacteria</taxon>
        <taxon>Acetobacterales</taxon>
        <taxon>Acetobacteraceae</taxon>
        <taxon>Komagataeibacter</taxon>
    </lineage>
</organism>
<gene>
    <name evidence="2" type="ORF">DY926_11255</name>
</gene>
<dbReference type="EMBL" id="QUWV01000094">
    <property type="protein sequence ID" value="RFD19459.1"/>
    <property type="molecule type" value="Genomic_DNA"/>
</dbReference>
<dbReference type="AlphaFoldDB" id="A0A371YZ60"/>
<dbReference type="InterPro" id="IPR002654">
    <property type="entry name" value="Glyco_trans_25"/>
</dbReference>
<name>A0A371YZ60_9PROT</name>
<dbReference type="RefSeq" id="WP_116703457.1">
    <property type="nucleotide sequence ID" value="NZ_QUWV01000094.1"/>
</dbReference>
<reference evidence="2 3" key="1">
    <citation type="submission" date="2018-08" db="EMBL/GenBank/DDBJ databases">
        <title>Komagataeibacter sp. AV 382.</title>
        <authorList>
            <person name="Skraban J."/>
            <person name="Trcek J."/>
        </authorList>
    </citation>
    <scope>NUCLEOTIDE SEQUENCE [LARGE SCALE GENOMIC DNA]</scope>
    <source>
        <strain evidence="2 3">AV 382</strain>
    </source>
</reference>
<sequence length="246" mass="27792">MVFLYINRDRDEERRALFLKNNAHVSGLKRFSAIDGTTIDRNDLLARGIISEDCTYRDSAIGNALSHISLWNGVMESGRSACIFEDDAILCRNFEEQYQNILSNVPDTWEIILLGYNTDVPLYMEMIPSMLEGIFIPNNNKFMENINRFSSTTITSQPLKLREALGLCGYAISPRGAARLIEGIIPIRRMDLAVRIMGGQYQNGSLDNFLCAAYKEMDAYCCVPPICASENDKSLSTIWNAADFYH</sequence>